<feature type="coiled-coil region" evidence="2">
    <location>
        <begin position="165"/>
        <end position="192"/>
    </location>
</feature>
<feature type="domain" description="YknX-like C-terminal permuted SH3-like" evidence="3">
    <location>
        <begin position="385"/>
        <end position="450"/>
    </location>
</feature>
<reference evidence="5 6" key="1">
    <citation type="submission" date="2024-10" db="EMBL/GenBank/DDBJ databases">
        <title>The Natural Products Discovery Center: Release of the First 8490 Sequenced Strains for Exploring Actinobacteria Biosynthetic Diversity.</title>
        <authorList>
            <person name="Kalkreuter E."/>
            <person name="Kautsar S.A."/>
            <person name="Yang D."/>
            <person name="Bader C.D."/>
            <person name="Teijaro C.N."/>
            <person name="Fluegel L."/>
            <person name="Davis C.M."/>
            <person name="Simpson J.R."/>
            <person name="Lauterbach L."/>
            <person name="Steele A.D."/>
            <person name="Gui C."/>
            <person name="Meng S."/>
            <person name="Li G."/>
            <person name="Viehrig K."/>
            <person name="Ye F."/>
            <person name="Su P."/>
            <person name="Kiefer A.F."/>
            <person name="Nichols A."/>
            <person name="Cepeda A.J."/>
            <person name="Yan W."/>
            <person name="Fan B."/>
            <person name="Jiang Y."/>
            <person name="Adhikari A."/>
            <person name="Zheng C.-J."/>
            <person name="Schuster L."/>
            <person name="Cowan T.M."/>
            <person name="Smanski M.J."/>
            <person name="Chevrette M.G."/>
            <person name="De Carvalho L.P.S."/>
            <person name="Shen B."/>
        </authorList>
    </citation>
    <scope>NUCLEOTIDE SEQUENCE [LARGE SCALE GENOMIC DNA]</scope>
    <source>
        <strain evidence="5 6">NPDC000087</strain>
    </source>
</reference>
<dbReference type="Gene3D" id="2.40.30.170">
    <property type="match status" value="1"/>
</dbReference>
<keyword evidence="6" id="KW-1185">Reference proteome</keyword>
<dbReference type="SUPFAM" id="SSF111369">
    <property type="entry name" value="HlyD-like secretion proteins"/>
    <property type="match status" value="1"/>
</dbReference>
<dbReference type="Gene3D" id="2.40.50.100">
    <property type="match status" value="1"/>
</dbReference>
<evidence type="ECO:0000256" key="1">
    <source>
        <dbReference type="ARBA" id="ARBA00009477"/>
    </source>
</evidence>
<proteinExistence type="inferred from homology"/>
<dbReference type="Proteomes" id="UP001602245">
    <property type="component" value="Unassembled WGS sequence"/>
</dbReference>
<dbReference type="InterPro" id="IPR058636">
    <property type="entry name" value="Beta-barrel_YknX"/>
</dbReference>
<evidence type="ECO:0000259" key="3">
    <source>
        <dbReference type="Pfam" id="PF25989"/>
    </source>
</evidence>
<dbReference type="Pfam" id="PF25989">
    <property type="entry name" value="YknX_C"/>
    <property type="match status" value="1"/>
</dbReference>
<keyword evidence="2" id="KW-0175">Coiled coil</keyword>
<dbReference type="Pfam" id="PF25990">
    <property type="entry name" value="Beta-barrel_YknX"/>
    <property type="match status" value="1"/>
</dbReference>
<evidence type="ECO:0000313" key="6">
    <source>
        <dbReference type="Proteomes" id="UP001602245"/>
    </source>
</evidence>
<name>A0ABW6WUM1_9ACTN</name>
<dbReference type="PANTHER" id="PTHR30469">
    <property type="entry name" value="MULTIDRUG RESISTANCE PROTEIN MDTA"/>
    <property type="match status" value="1"/>
</dbReference>
<comment type="similarity">
    <text evidence="1">Belongs to the membrane fusion protein (MFP) (TC 8.A.1) family.</text>
</comment>
<accession>A0ABW6WUM1</accession>
<dbReference type="NCBIfam" id="TIGR01730">
    <property type="entry name" value="RND_mfp"/>
    <property type="match status" value="1"/>
</dbReference>
<dbReference type="InterPro" id="IPR058637">
    <property type="entry name" value="YknX-like_C"/>
</dbReference>
<feature type="domain" description="YknX-like beta-barrel" evidence="4">
    <location>
        <begin position="304"/>
        <end position="374"/>
    </location>
</feature>
<evidence type="ECO:0000256" key="2">
    <source>
        <dbReference type="SAM" id="Coils"/>
    </source>
</evidence>
<comment type="caution">
    <text evidence="5">The sequence shown here is derived from an EMBL/GenBank/DDBJ whole genome shotgun (WGS) entry which is preliminary data.</text>
</comment>
<dbReference type="RefSeq" id="WP_020514501.1">
    <property type="nucleotide sequence ID" value="NZ_JBIAZU010000008.1"/>
</dbReference>
<evidence type="ECO:0000313" key="5">
    <source>
        <dbReference type="EMBL" id="MFF5296678.1"/>
    </source>
</evidence>
<organism evidence="5 6">
    <name type="scientific">Paractinoplanes globisporus</name>
    <dbReference type="NCBI Taxonomy" id="113565"/>
    <lineage>
        <taxon>Bacteria</taxon>
        <taxon>Bacillati</taxon>
        <taxon>Actinomycetota</taxon>
        <taxon>Actinomycetes</taxon>
        <taxon>Micromonosporales</taxon>
        <taxon>Micromonosporaceae</taxon>
        <taxon>Paractinoplanes</taxon>
    </lineage>
</organism>
<dbReference type="InterPro" id="IPR006143">
    <property type="entry name" value="RND_pump_MFP"/>
</dbReference>
<sequence>MASVLREAPPRIRPTRARLRPGVLALGIVALVSLTAASCGGGDSGVTVGSASIGTVDEIVEAPGSVTARAAATLSAPAAGTLADLRVEAGDEVRKGDVVAIIDSPELEARRDSAAKALDQTAQGGTPSVSLSGYTAVRRRTDKQAASAFDDARAAAAKVTDPGVRTVLLKQVDAAEKQYEAASDAAAAALRSVQRGVASLGQAVGALSAAQRLQAQQAYDLANAAVDALTLRAPVSGTVQLGGPAAGGGSTSSLSDLLSSGTAPAATGGSALPGVDEAVPQGAYVAAGTPIVTIVDVSRLGLVAEVDETDVLLVKPGVKATVELDAATGVTYQAAVRAIDLLPTTSARGGVSYRVRLDLTGGTPTPRPGMSAVVRLQVRQAAGTVTVPASAIVNADGQDTVWAVRDGRYERVPVKLGVQGEDVVQVTSGLSAGQQVVVGGADQVHAGDKVS</sequence>
<gene>
    <name evidence="5" type="ORF">ACFY35_45185</name>
</gene>
<dbReference type="Gene3D" id="2.40.420.20">
    <property type="match status" value="1"/>
</dbReference>
<dbReference type="EMBL" id="JBIAZU010000008">
    <property type="protein sequence ID" value="MFF5296678.1"/>
    <property type="molecule type" value="Genomic_DNA"/>
</dbReference>
<protein>
    <submittedName>
        <fullName evidence="5">Efflux RND transporter periplasmic adaptor subunit</fullName>
    </submittedName>
</protein>
<evidence type="ECO:0000259" key="4">
    <source>
        <dbReference type="Pfam" id="PF25990"/>
    </source>
</evidence>